<dbReference type="PROSITE" id="PS50111">
    <property type="entry name" value="CHEMOTAXIS_TRANSDUC_2"/>
    <property type="match status" value="1"/>
</dbReference>
<dbReference type="GO" id="GO:0019825">
    <property type="term" value="F:oxygen binding"/>
    <property type="evidence" value="ECO:0007669"/>
    <property type="project" value="InterPro"/>
</dbReference>
<dbReference type="InterPro" id="IPR044398">
    <property type="entry name" value="Globin-sensor_dom"/>
</dbReference>
<protein>
    <submittedName>
        <fullName evidence="5">Chemotaxis protein</fullName>
    </submittedName>
</protein>
<sequence>MFFKKHEKSARISLDNIIVELDVSYKPKYKKQVKMINLTEQDLKYLVVLKPYIEKDIYEIVDQFYDALYVEDYLIKIINENSSMDRLKITLRKHLIELFEGKIDRSYLEKRKRIAQVHVRIGLKTKWYIAAFQNLLVTFIDIIEKNISNPTDQMNLIRAVSKICNLEQQLVLEEYENAIEQLKADIDNQKQQISQSIIQSAASLAAISEQTNVTFNQINDQSEEITNTALKTAELSNLTEVKAADGKIKIQHQHENMLNIRDTVDDISSNIEKLLKVSDEMEKIISIVTTIADQTNLLSLNASIEAARAGEHGRGFSVVAAEVRKLADQTKDSTLSVEMLLKSNKEHTTNLAESLKRIQEEVQCGEKSMNDTEEQFSQILTVMQESKVHNEIIKHEIHHLHSVISELCMTFEEVTSSADNLALIAKDLN</sequence>
<proteinExistence type="predicted"/>
<dbReference type="OrthoDB" id="266313at2"/>
<feature type="coiled-coil region" evidence="3">
    <location>
        <begin position="165"/>
        <end position="199"/>
    </location>
</feature>
<evidence type="ECO:0000313" key="6">
    <source>
        <dbReference type="Proteomes" id="UP000272238"/>
    </source>
</evidence>
<dbReference type="Proteomes" id="UP000272238">
    <property type="component" value="Unassembled WGS sequence"/>
</dbReference>
<keyword evidence="3" id="KW-0175">Coiled coil</keyword>
<evidence type="ECO:0000256" key="3">
    <source>
        <dbReference type="SAM" id="Coils"/>
    </source>
</evidence>
<dbReference type="EMBL" id="RBZN01000034">
    <property type="protein sequence ID" value="RKQ15129.1"/>
    <property type="molecule type" value="Genomic_DNA"/>
</dbReference>
<reference evidence="5 6" key="1">
    <citation type="journal article" date="2016" name="Antonie Van Leeuwenhoek">
        <title>Lysinibacillus endophyticus sp. nov., an indole-3-acetic acid producing endophytic bacterium isolated from corn root (Zea mays cv. Xinken-5).</title>
        <authorList>
            <person name="Yu J."/>
            <person name="Guan X."/>
            <person name="Liu C."/>
            <person name="Xiang W."/>
            <person name="Yu Z."/>
            <person name="Liu X."/>
            <person name="Wang G."/>
        </authorList>
    </citation>
    <scope>NUCLEOTIDE SEQUENCE [LARGE SCALE GENOMIC DNA]</scope>
    <source>
        <strain evidence="5 6">DSM 100506</strain>
    </source>
</reference>
<organism evidence="5 6">
    <name type="scientific">Ureibacillus endophyticus</name>
    <dbReference type="NCBI Taxonomy" id="1978490"/>
    <lineage>
        <taxon>Bacteria</taxon>
        <taxon>Bacillati</taxon>
        <taxon>Bacillota</taxon>
        <taxon>Bacilli</taxon>
        <taxon>Bacillales</taxon>
        <taxon>Caryophanaceae</taxon>
        <taxon>Ureibacillus</taxon>
    </lineage>
</organism>
<name>A0A494YY90_9BACL</name>
<dbReference type="GO" id="GO:0016020">
    <property type="term" value="C:membrane"/>
    <property type="evidence" value="ECO:0007669"/>
    <property type="project" value="InterPro"/>
</dbReference>
<dbReference type="GO" id="GO:0007165">
    <property type="term" value="P:signal transduction"/>
    <property type="evidence" value="ECO:0007669"/>
    <property type="project" value="UniProtKB-KW"/>
</dbReference>
<dbReference type="AlphaFoldDB" id="A0A494YY90"/>
<dbReference type="PANTHER" id="PTHR32089">
    <property type="entry name" value="METHYL-ACCEPTING CHEMOTAXIS PROTEIN MCPB"/>
    <property type="match status" value="1"/>
</dbReference>
<dbReference type="Pfam" id="PF00015">
    <property type="entry name" value="MCPsignal"/>
    <property type="match status" value="1"/>
</dbReference>
<dbReference type="InterPro" id="IPR012292">
    <property type="entry name" value="Globin/Proto"/>
</dbReference>
<evidence type="ECO:0000259" key="4">
    <source>
        <dbReference type="PROSITE" id="PS50111"/>
    </source>
</evidence>
<keyword evidence="6" id="KW-1185">Reference proteome</keyword>
<comment type="caution">
    <text evidence="5">The sequence shown here is derived from an EMBL/GenBank/DDBJ whole genome shotgun (WGS) entry which is preliminary data.</text>
</comment>
<dbReference type="InterPro" id="IPR009050">
    <property type="entry name" value="Globin-like_sf"/>
</dbReference>
<evidence type="ECO:0000256" key="2">
    <source>
        <dbReference type="PROSITE-ProRule" id="PRU00284"/>
    </source>
</evidence>
<gene>
    <name evidence="5" type="ORF">D8M03_12630</name>
</gene>
<accession>A0A494YY90</accession>
<dbReference type="SUPFAM" id="SSF58104">
    <property type="entry name" value="Methyl-accepting chemotaxis protein (MCP) signaling domain"/>
    <property type="match status" value="1"/>
</dbReference>
<dbReference type="InterPro" id="IPR039379">
    <property type="entry name" value="Protoglobin_sensor_dom"/>
</dbReference>
<dbReference type="RefSeq" id="WP_121215174.1">
    <property type="nucleotide sequence ID" value="NZ_RBZN01000034.1"/>
</dbReference>
<dbReference type="PANTHER" id="PTHR32089:SF118">
    <property type="entry name" value="HEME-BASED AEROTACTIC TRANSDUCER HEMAT"/>
    <property type="match status" value="1"/>
</dbReference>
<keyword evidence="1 2" id="KW-0807">Transducer</keyword>
<dbReference type="InterPro" id="IPR004089">
    <property type="entry name" value="MCPsignal_dom"/>
</dbReference>
<dbReference type="SUPFAM" id="SSF46458">
    <property type="entry name" value="Globin-like"/>
    <property type="match status" value="1"/>
</dbReference>
<evidence type="ECO:0000313" key="5">
    <source>
        <dbReference type="EMBL" id="RKQ15129.1"/>
    </source>
</evidence>
<feature type="domain" description="Methyl-accepting transducer" evidence="4">
    <location>
        <begin position="194"/>
        <end position="422"/>
    </location>
</feature>
<dbReference type="CDD" id="cd01068">
    <property type="entry name" value="globin_sensor"/>
    <property type="match status" value="1"/>
</dbReference>
<dbReference type="Pfam" id="PF11563">
    <property type="entry name" value="Protoglobin"/>
    <property type="match status" value="1"/>
</dbReference>
<evidence type="ECO:0000256" key="1">
    <source>
        <dbReference type="ARBA" id="ARBA00023224"/>
    </source>
</evidence>
<dbReference type="Gene3D" id="1.10.490.10">
    <property type="entry name" value="Globins"/>
    <property type="match status" value="1"/>
</dbReference>
<dbReference type="GO" id="GO:0020037">
    <property type="term" value="F:heme binding"/>
    <property type="evidence" value="ECO:0007669"/>
    <property type="project" value="InterPro"/>
</dbReference>
<dbReference type="SMART" id="SM00283">
    <property type="entry name" value="MA"/>
    <property type="match status" value="1"/>
</dbReference>
<dbReference type="Gene3D" id="1.10.287.950">
    <property type="entry name" value="Methyl-accepting chemotaxis protein"/>
    <property type="match status" value="1"/>
</dbReference>